<keyword evidence="15" id="KW-1185">Reference proteome</keyword>
<comment type="similarity">
    <text evidence="2 12">Belongs to the cytochrome P450 family.</text>
</comment>
<evidence type="ECO:0000256" key="9">
    <source>
        <dbReference type="ARBA" id="ARBA00023033"/>
    </source>
</evidence>
<evidence type="ECO:0000256" key="5">
    <source>
        <dbReference type="ARBA" id="ARBA00022723"/>
    </source>
</evidence>
<evidence type="ECO:0000256" key="10">
    <source>
        <dbReference type="ARBA" id="ARBA00023136"/>
    </source>
</evidence>
<evidence type="ECO:0000313" key="14">
    <source>
        <dbReference type="EMBL" id="CAI9095923.1"/>
    </source>
</evidence>
<dbReference type="Proteomes" id="UP001161247">
    <property type="component" value="Chromosome 2"/>
</dbReference>
<reference evidence="14" key="1">
    <citation type="submission" date="2023-03" db="EMBL/GenBank/DDBJ databases">
        <authorList>
            <person name="Julca I."/>
        </authorList>
    </citation>
    <scope>NUCLEOTIDE SEQUENCE</scope>
</reference>
<evidence type="ECO:0000256" key="4">
    <source>
        <dbReference type="ARBA" id="ARBA00022692"/>
    </source>
</evidence>
<keyword evidence="8 11" id="KW-0408">Iron</keyword>
<sequence>MEESMLIELAVCFAIFVCFCVSKIVYSVYLKPKRLEKLLRQQGIKGTSYKLVQGDNLVMQEMANEALSKPISLNHKIAPRVNPFIDHMVKKYGLYMSLDPSFLFTSVANLLFVYNSSNGILGVLQRNMCFSWSGTRPRLIIAEAELMKMILNDKNGHIQKLPQNPLVDLLTKGVLTFEGQKWGKRRRLINPAFHHQKLLGMVPEFIASCRKRMDHWKRLVAASDEGTEIDVSSELRNLSADVIAKTAFGSSYEEGQKIFELQQEQAFLINEAFNSLYFPGLRFIPTKKNRRRYEVDKEIKNMLREIINKKQRAILDGESSGDTDLLGLLLQCKEEKGNDMTIDDVIEECKLFYFAGHETTANWLTWTLFCLALHPEWQEKARQEVHQICGDKTPDADVLNQLKIVTMVLNEVLRLYPPVINLWRFTAGRTRIGNMSVPAGVELNLPTVLLHHSSEYWGDDAQEFKPERFAEGVSKATIKDQATAFYPFGWGSRICIGQNFAVIEAKLALSMILQNFSFKLSPSYVHAPHSVITLQPQHGAPLIFQSV</sequence>
<dbReference type="InterPro" id="IPR050665">
    <property type="entry name" value="Cytochrome_P450_Monooxygen"/>
</dbReference>
<accession>A0AAV1CMK9</accession>
<dbReference type="EMBL" id="OX459119">
    <property type="protein sequence ID" value="CAI9095923.1"/>
    <property type="molecule type" value="Genomic_DNA"/>
</dbReference>
<dbReference type="GO" id="GO:0016020">
    <property type="term" value="C:membrane"/>
    <property type="evidence" value="ECO:0007669"/>
    <property type="project" value="UniProtKB-SubCell"/>
</dbReference>
<evidence type="ECO:0000256" key="7">
    <source>
        <dbReference type="ARBA" id="ARBA00023002"/>
    </source>
</evidence>
<keyword evidence="6 13" id="KW-1133">Transmembrane helix</keyword>
<evidence type="ECO:0000256" key="1">
    <source>
        <dbReference type="ARBA" id="ARBA00004370"/>
    </source>
</evidence>
<proteinExistence type="inferred from homology"/>
<feature type="transmembrane region" description="Helical" evidence="13">
    <location>
        <begin position="6"/>
        <end position="30"/>
    </location>
</feature>
<protein>
    <submittedName>
        <fullName evidence="14">OLC1v1031961C1</fullName>
    </submittedName>
</protein>
<evidence type="ECO:0000313" key="15">
    <source>
        <dbReference type="Proteomes" id="UP001161247"/>
    </source>
</evidence>
<evidence type="ECO:0000256" key="6">
    <source>
        <dbReference type="ARBA" id="ARBA00022989"/>
    </source>
</evidence>
<keyword evidence="4 13" id="KW-0812">Transmembrane</keyword>
<keyword evidence="5 11" id="KW-0479">Metal-binding</keyword>
<keyword evidence="3 11" id="KW-0349">Heme</keyword>
<dbReference type="PANTHER" id="PTHR24282">
    <property type="entry name" value="CYTOCHROME P450 FAMILY MEMBER"/>
    <property type="match status" value="1"/>
</dbReference>
<dbReference type="GO" id="GO:0016705">
    <property type="term" value="F:oxidoreductase activity, acting on paired donors, with incorporation or reduction of molecular oxygen"/>
    <property type="evidence" value="ECO:0007669"/>
    <property type="project" value="InterPro"/>
</dbReference>
<dbReference type="InterPro" id="IPR036396">
    <property type="entry name" value="Cyt_P450_sf"/>
</dbReference>
<organism evidence="14 15">
    <name type="scientific">Oldenlandia corymbosa var. corymbosa</name>
    <dbReference type="NCBI Taxonomy" id="529605"/>
    <lineage>
        <taxon>Eukaryota</taxon>
        <taxon>Viridiplantae</taxon>
        <taxon>Streptophyta</taxon>
        <taxon>Embryophyta</taxon>
        <taxon>Tracheophyta</taxon>
        <taxon>Spermatophyta</taxon>
        <taxon>Magnoliopsida</taxon>
        <taxon>eudicotyledons</taxon>
        <taxon>Gunneridae</taxon>
        <taxon>Pentapetalae</taxon>
        <taxon>asterids</taxon>
        <taxon>lamiids</taxon>
        <taxon>Gentianales</taxon>
        <taxon>Rubiaceae</taxon>
        <taxon>Rubioideae</taxon>
        <taxon>Spermacoceae</taxon>
        <taxon>Hedyotis-Oldenlandia complex</taxon>
        <taxon>Oldenlandia</taxon>
    </lineage>
</organism>
<dbReference type="GO" id="GO:0005506">
    <property type="term" value="F:iron ion binding"/>
    <property type="evidence" value="ECO:0007669"/>
    <property type="project" value="InterPro"/>
</dbReference>
<dbReference type="InterPro" id="IPR002401">
    <property type="entry name" value="Cyt_P450_E_grp-I"/>
</dbReference>
<gene>
    <name evidence="14" type="ORF">OLC1_LOCUS6793</name>
</gene>
<comment type="cofactor">
    <cofactor evidence="11">
        <name>heme</name>
        <dbReference type="ChEBI" id="CHEBI:30413"/>
    </cofactor>
</comment>
<evidence type="ECO:0000256" key="2">
    <source>
        <dbReference type="ARBA" id="ARBA00010617"/>
    </source>
</evidence>
<evidence type="ECO:0000256" key="11">
    <source>
        <dbReference type="PIRSR" id="PIRSR602401-1"/>
    </source>
</evidence>
<evidence type="ECO:0000256" key="8">
    <source>
        <dbReference type="ARBA" id="ARBA00023004"/>
    </source>
</evidence>
<dbReference type="PRINTS" id="PR00463">
    <property type="entry name" value="EP450I"/>
</dbReference>
<keyword evidence="9 12" id="KW-0503">Monooxygenase</keyword>
<comment type="subcellular location">
    <subcellularLocation>
        <location evidence="1">Membrane</location>
    </subcellularLocation>
</comment>
<keyword evidence="7 12" id="KW-0560">Oxidoreductase</keyword>
<name>A0AAV1CMK9_OLDCO</name>
<dbReference type="PRINTS" id="PR00385">
    <property type="entry name" value="P450"/>
</dbReference>
<dbReference type="InterPro" id="IPR017972">
    <property type="entry name" value="Cyt_P450_CS"/>
</dbReference>
<dbReference type="PANTHER" id="PTHR24282:SF148">
    <property type="entry name" value="CYTOCHROME P450 72A15-LIKE"/>
    <property type="match status" value="1"/>
</dbReference>
<dbReference type="GO" id="GO:0004497">
    <property type="term" value="F:monooxygenase activity"/>
    <property type="evidence" value="ECO:0007669"/>
    <property type="project" value="UniProtKB-KW"/>
</dbReference>
<evidence type="ECO:0000256" key="12">
    <source>
        <dbReference type="RuleBase" id="RU000461"/>
    </source>
</evidence>
<evidence type="ECO:0000256" key="13">
    <source>
        <dbReference type="SAM" id="Phobius"/>
    </source>
</evidence>
<keyword evidence="10 13" id="KW-0472">Membrane</keyword>
<dbReference type="Gene3D" id="1.10.630.10">
    <property type="entry name" value="Cytochrome P450"/>
    <property type="match status" value="1"/>
</dbReference>
<dbReference type="PROSITE" id="PS00086">
    <property type="entry name" value="CYTOCHROME_P450"/>
    <property type="match status" value="1"/>
</dbReference>
<dbReference type="AlphaFoldDB" id="A0AAV1CMK9"/>
<dbReference type="SUPFAM" id="SSF48264">
    <property type="entry name" value="Cytochrome P450"/>
    <property type="match status" value="1"/>
</dbReference>
<dbReference type="GO" id="GO:0020037">
    <property type="term" value="F:heme binding"/>
    <property type="evidence" value="ECO:0007669"/>
    <property type="project" value="InterPro"/>
</dbReference>
<evidence type="ECO:0000256" key="3">
    <source>
        <dbReference type="ARBA" id="ARBA00022617"/>
    </source>
</evidence>
<feature type="binding site" description="axial binding residue" evidence="11">
    <location>
        <position position="495"/>
    </location>
    <ligand>
        <name>heme</name>
        <dbReference type="ChEBI" id="CHEBI:30413"/>
    </ligand>
    <ligandPart>
        <name>Fe</name>
        <dbReference type="ChEBI" id="CHEBI:18248"/>
    </ligandPart>
</feature>
<dbReference type="InterPro" id="IPR001128">
    <property type="entry name" value="Cyt_P450"/>
</dbReference>
<dbReference type="Pfam" id="PF00067">
    <property type="entry name" value="p450"/>
    <property type="match status" value="1"/>
</dbReference>